<comment type="similarity">
    <text evidence="1">Belongs to the bacterial sugar transferase family.</text>
</comment>
<evidence type="ECO:0000313" key="4">
    <source>
        <dbReference type="EMBL" id="SFQ05609.1"/>
    </source>
</evidence>
<sequence>MYKTVKPLVDVIGALILFFFVWPIILFCGICIKLEDPSGPVFFLQKRVGKEEKIFHIYKLRTMNSNTDRKGTLLSDSERMLHCGKWIRKLSLDELPQIINILKGEMSFIGPRPLLPEYLAFYTEKETKRHSVKPGISGWAQINGRNSLTWEERFALDLDYIDQLSFKLDTKIVLLTIKKVLSGSDVIEDESEELADFDVYRMNQMRRSK</sequence>
<gene>
    <name evidence="4" type="ORF">SAMN04488506_0490</name>
</gene>
<feature type="transmembrane region" description="Helical" evidence="2">
    <location>
        <begin position="12"/>
        <end position="32"/>
    </location>
</feature>
<keyword evidence="2" id="KW-0472">Membrane</keyword>
<keyword evidence="5" id="KW-1185">Reference proteome</keyword>
<organism evidence="4 5">
    <name type="scientific">Desemzia incerta</name>
    <dbReference type="NCBI Taxonomy" id="82801"/>
    <lineage>
        <taxon>Bacteria</taxon>
        <taxon>Bacillati</taxon>
        <taxon>Bacillota</taxon>
        <taxon>Bacilli</taxon>
        <taxon>Lactobacillales</taxon>
        <taxon>Carnobacteriaceae</taxon>
        <taxon>Desemzia</taxon>
    </lineage>
</organism>
<dbReference type="AlphaFoldDB" id="A0A1I5VDN3"/>
<evidence type="ECO:0000256" key="2">
    <source>
        <dbReference type="SAM" id="Phobius"/>
    </source>
</evidence>
<proteinExistence type="inferred from homology"/>
<protein>
    <submittedName>
        <fullName evidence="4">Sugar transferase involved in LPS biosynthesis (Colanic, teichoic acid)</fullName>
    </submittedName>
</protein>
<reference evidence="4 5" key="1">
    <citation type="submission" date="2016-10" db="EMBL/GenBank/DDBJ databases">
        <authorList>
            <person name="de Groot N.N."/>
        </authorList>
    </citation>
    <scope>NUCLEOTIDE SEQUENCE [LARGE SCALE GENOMIC DNA]</scope>
    <source>
        <strain evidence="4 5">DSM 20581</strain>
    </source>
</reference>
<evidence type="ECO:0000313" key="5">
    <source>
        <dbReference type="Proteomes" id="UP000199136"/>
    </source>
</evidence>
<dbReference type="OrthoDB" id="9808602at2"/>
<dbReference type="EMBL" id="FOXW01000001">
    <property type="protein sequence ID" value="SFQ05609.1"/>
    <property type="molecule type" value="Genomic_DNA"/>
</dbReference>
<keyword evidence="2" id="KW-0812">Transmembrane</keyword>
<dbReference type="RefSeq" id="WP_092479548.1">
    <property type="nucleotide sequence ID" value="NZ_FOXW01000001.1"/>
</dbReference>
<keyword evidence="2" id="KW-1133">Transmembrane helix</keyword>
<keyword evidence="4" id="KW-0808">Transferase</keyword>
<feature type="domain" description="Bacterial sugar transferase" evidence="3">
    <location>
        <begin position="6"/>
        <end position="181"/>
    </location>
</feature>
<evidence type="ECO:0000256" key="1">
    <source>
        <dbReference type="ARBA" id="ARBA00006464"/>
    </source>
</evidence>
<dbReference type="PANTHER" id="PTHR30576:SF8">
    <property type="entry name" value="UNDECAPRENYL-PHOSPHATE GALACTOSE PHOSPHOTRANSFERASE"/>
    <property type="match status" value="1"/>
</dbReference>
<dbReference type="Proteomes" id="UP000199136">
    <property type="component" value="Unassembled WGS sequence"/>
</dbReference>
<dbReference type="InterPro" id="IPR003362">
    <property type="entry name" value="Bact_transf"/>
</dbReference>
<dbReference type="STRING" id="82801.SAMN04488506_0490"/>
<evidence type="ECO:0000259" key="3">
    <source>
        <dbReference type="Pfam" id="PF02397"/>
    </source>
</evidence>
<name>A0A1I5VDN3_9LACT</name>
<dbReference type="Pfam" id="PF02397">
    <property type="entry name" value="Bac_transf"/>
    <property type="match status" value="1"/>
</dbReference>
<dbReference type="GO" id="GO:0016780">
    <property type="term" value="F:phosphotransferase activity, for other substituted phosphate groups"/>
    <property type="evidence" value="ECO:0007669"/>
    <property type="project" value="TreeGrafter"/>
</dbReference>
<accession>A0A1I5VDN3</accession>
<dbReference type="PANTHER" id="PTHR30576">
    <property type="entry name" value="COLANIC BIOSYNTHESIS UDP-GLUCOSE LIPID CARRIER TRANSFERASE"/>
    <property type="match status" value="1"/>
</dbReference>